<feature type="coiled-coil region" evidence="4">
    <location>
        <begin position="378"/>
        <end position="617"/>
    </location>
</feature>
<dbReference type="Pfam" id="PF23398">
    <property type="entry name" value="FAZ1_cons"/>
    <property type="match status" value="1"/>
</dbReference>
<dbReference type="PANTHER" id="PTHR19848">
    <property type="entry name" value="WD40 REPEAT PROTEIN"/>
    <property type="match status" value="1"/>
</dbReference>
<feature type="domain" description="Flagellar attachment zone protein 1 conserved" evidence="6">
    <location>
        <begin position="655"/>
        <end position="738"/>
    </location>
</feature>
<dbReference type="STRING" id="67003.A0A1X0NXX7"/>
<feature type="region of interest" description="Disordered" evidence="5">
    <location>
        <begin position="620"/>
        <end position="651"/>
    </location>
</feature>
<dbReference type="VEuPathDB" id="TriTrypDB:TM35_000123120"/>
<dbReference type="CDD" id="cd00200">
    <property type="entry name" value="WD40"/>
    <property type="match status" value="1"/>
</dbReference>
<dbReference type="SMART" id="SM00320">
    <property type="entry name" value="WD40"/>
    <property type="match status" value="4"/>
</dbReference>
<keyword evidence="8" id="KW-1185">Reference proteome</keyword>
<dbReference type="InterPro" id="IPR036322">
    <property type="entry name" value="WD40_repeat_dom_sf"/>
</dbReference>
<evidence type="ECO:0000259" key="6">
    <source>
        <dbReference type="Pfam" id="PF23398"/>
    </source>
</evidence>
<feature type="compositionally biased region" description="Basic and acidic residues" evidence="5">
    <location>
        <begin position="849"/>
        <end position="860"/>
    </location>
</feature>
<evidence type="ECO:0000256" key="2">
    <source>
        <dbReference type="ARBA" id="ARBA00022737"/>
    </source>
</evidence>
<evidence type="ECO:0000256" key="5">
    <source>
        <dbReference type="SAM" id="MobiDB-lite"/>
    </source>
</evidence>
<dbReference type="PROSITE" id="PS50294">
    <property type="entry name" value="WD_REPEATS_REGION"/>
    <property type="match status" value="1"/>
</dbReference>
<accession>A0A1X0NXX7</accession>
<gene>
    <name evidence="7" type="ORF">TM35_000123120</name>
</gene>
<name>A0A1X0NXX7_9TRYP</name>
<feature type="region of interest" description="Disordered" evidence="5">
    <location>
        <begin position="183"/>
        <end position="208"/>
    </location>
</feature>
<keyword evidence="2" id="KW-0677">Repeat</keyword>
<evidence type="ECO:0000256" key="1">
    <source>
        <dbReference type="ARBA" id="ARBA00022574"/>
    </source>
</evidence>
<dbReference type="InterPro" id="IPR001680">
    <property type="entry name" value="WD40_rpt"/>
</dbReference>
<dbReference type="AlphaFoldDB" id="A0A1X0NXX7"/>
<dbReference type="PANTHER" id="PTHR19848:SF8">
    <property type="entry name" value="F-BOX AND WD REPEAT DOMAIN CONTAINING 7"/>
    <property type="match status" value="1"/>
</dbReference>
<evidence type="ECO:0000256" key="4">
    <source>
        <dbReference type="SAM" id="Coils"/>
    </source>
</evidence>
<feature type="compositionally biased region" description="Polar residues" evidence="5">
    <location>
        <begin position="1"/>
        <end position="10"/>
    </location>
</feature>
<protein>
    <recommendedName>
        <fullName evidence="6">Flagellar attachment zone protein 1 conserved domain-containing protein</fullName>
    </recommendedName>
</protein>
<proteinExistence type="predicted"/>
<dbReference type="SUPFAM" id="SSF50978">
    <property type="entry name" value="WD40 repeat-like"/>
    <property type="match status" value="1"/>
</dbReference>
<feature type="region of interest" description="Disordered" evidence="5">
    <location>
        <begin position="788"/>
        <end position="860"/>
    </location>
</feature>
<sequence>MSQLQSQRSPSLAGRAPSTSLRSLSTERQRYDETLAMYAISGTARAMEYDGERRVWTAEADGHLIVRAPPRGEILFEVKAREGAFCTVLRSVSAKRMWAAFSDGFICCYSTSNGSMEREFVQHDGAVLCMACSKKSDYVYSGGEDWKVYQWSKSSCTYVRLFSGHTNSVRCVLVVTASNDPLSISSEEKSPQQVQGDDEKDVDDAEGDESGFDEYVLSGSDDSTIRIWNPRAPLQIEKNVACVATLRGHQNSVRTLEIYPRTKELWSGGDDCTVRVWEWRNKDERGCVAVLEGQHTAPVTAIVHVAPRMWSSGKDGNVVVWDAREHTPVRRFQPGVRPIFSMLRLYRSTHWTVWVGGPEGVIHAVHAVGEDHDVDVKLQRYERRFRQGKNKYDRLQEKAWNQQEHMNKLEKRNRILEENLQLLNEQQEKDYGVESTMTPEKHKTLLDNRLVEINNLKATVARLEAQRKASENALNKATSLSREKDKTIARLTNELSEKEHEIQQMERQLEMLMTRQGSVNTENETELAYKELLLQEARETITRKNSAFDAYREEVEKQQLMDKIERDTLRRQLLEAENYKELYEAKDDALREAFEQLDELQRKLEGEQLYVNELLHELAQHSQKQSSPSRDQTPYKSNSNTYTPTKEQSQRNNFYKRLPGTQWAKVCNTHPEVLQDTLIAEITEVVASTTAVVTELTYASSNNCLLLEVALEHNQTEERHLQKVINSYHFPQTITLHNSLTKHSPEKSNQLGQHQSEQETILLEEKKKIKSERDEALEQLKEAVKELEELHSAQQKAEEERARIAPLSAHSKSPQPRTGSGFSQRGSASHDPAQAPLYSITAQEYESVVAEKKKAETERD</sequence>
<comment type="caution">
    <text evidence="7">The sequence shown here is derived from an EMBL/GenBank/DDBJ whole genome shotgun (WGS) entry which is preliminary data.</text>
</comment>
<feature type="repeat" description="WD" evidence="3">
    <location>
        <begin position="215"/>
        <end position="229"/>
    </location>
</feature>
<dbReference type="InterPro" id="IPR015943">
    <property type="entry name" value="WD40/YVTN_repeat-like_dom_sf"/>
</dbReference>
<feature type="compositionally biased region" description="Acidic residues" evidence="5">
    <location>
        <begin position="196"/>
        <end position="208"/>
    </location>
</feature>
<evidence type="ECO:0000313" key="7">
    <source>
        <dbReference type="EMBL" id="ORC89537.1"/>
    </source>
</evidence>
<feature type="compositionally biased region" description="Basic and acidic residues" evidence="5">
    <location>
        <begin position="788"/>
        <end position="803"/>
    </location>
</feature>
<dbReference type="OrthoDB" id="674604at2759"/>
<keyword evidence="4" id="KW-0175">Coiled coil</keyword>
<feature type="region of interest" description="Disordered" evidence="5">
    <location>
        <begin position="1"/>
        <end position="24"/>
    </location>
</feature>
<organism evidence="7 8">
    <name type="scientific">Trypanosoma theileri</name>
    <dbReference type="NCBI Taxonomy" id="67003"/>
    <lineage>
        <taxon>Eukaryota</taxon>
        <taxon>Discoba</taxon>
        <taxon>Euglenozoa</taxon>
        <taxon>Kinetoplastea</taxon>
        <taxon>Metakinetoplastina</taxon>
        <taxon>Trypanosomatida</taxon>
        <taxon>Trypanosomatidae</taxon>
        <taxon>Trypanosoma</taxon>
    </lineage>
</organism>
<reference evidence="7 8" key="1">
    <citation type="submission" date="2017-03" db="EMBL/GenBank/DDBJ databases">
        <title>An alternative strategy for trypanosome survival in the mammalian bloodstream revealed through genome and transcriptome analysis of the ubiquitous bovine parasite Trypanosoma (Megatrypanum) theileri.</title>
        <authorList>
            <person name="Kelly S."/>
            <person name="Ivens A."/>
            <person name="Mott A."/>
            <person name="O'Neill E."/>
            <person name="Emms D."/>
            <person name="Macleod O."/>
            <person name="Voorheis P."/>
            <person name="Matthews J."/>
            <person name="Matthews K."/>
            <person name="Carrington M."/>
        </authorList>
    </citation>
    <scope>NUCLEOTIDE SEQUENCE [LARGE SCALE GENOMIC DNA]</scope>
    <source>
        <strain evidence="7">Edinburgh</strain>
    </source>
</reference>
<dbReference type="EMBL" id="NBCO01000012">
    <property type="protein sequence ID" value="ORC89537.1"/>
    <property type="molecule type" value="Genomic_DNA"/>
</dbReference>
<dbReference type="InterPro" id="IPR056614">
    <property type="entry name" value="FAZ1_cons"/>
</dbReference>
<dbReference type="Pfam" id="PF00400">
    <property type="entry name" value="WD40"/>
    <property type="match status" value="3"/>
</dbReference>
<feature type="compositionally biased region" description="Polar residues" evidence="5">
    <location>
        <begin position="810"/>
        <end position="827"/>
    </location>
</feature>
<feature type="repeat" description="WD" evidence="3">
    <location>
        <begin position="246"/>
        <end position="278"/>
    </location>
</feature>
<feature type="non-terminal residue" evidence="7">
    <location>
        <position position="860"/>
    </location>
</feature>
<dbReference type="Proteomes" id="UP000192257">
    <property type="component" value="Unassembled WGS sequence"/>
</dbReference>
<dbReference type="Gene3D" id="2.130.10.10">
    <property type="entry name" value="YVTN repeat-like/Quinoprotein amine dehydrogenase"/>
    <property type="match status" value="2"/>
</dbReference>
<evidence type="ECO:0000313" key="8">
    <source>
        <dbReference type="Proteomes" id="UP000192257"/>
    </source>
</evidence>
<dbReference type="GeneID" id="39985067"/>
<keyword evidence="1 3" id="KW-0853">WD repeat</keyword>
<evidence type="ECO:0000256" key="3">
    <source>
        <dbReference type="PROSITE-ProRule" id="PRU00221"/>
    </source>
</evidence>
<dbReference type="RefSeq" id="XP_028883603.1">
    <property type="nucleotide sequence ID" value="XM_029025287.1"/>
</dbReference>
<dbReference type="PROSITE" id="PS50082">
    <property type="entry name" value="WD_REPEATS_2"/>
    <property type="match status" value="2"/>
</dbReference>